<gene>
    <name evidence="2" type="ORF">JHD44_12500</name>
</gene>
<feature type="domain" description="Glycosyl transferase family 1" evidence="1">
    <location>
        <begin position="198"/>
        <end position="341"/>
    </location>
</feature>
<reference evidence="2 3" key="1">
    <citation type="submission" date="2020-12" db="EMBL/GenBank/DDBJ databases">
        <title>Comparative genome analysis of fungal antagonists Marinomonas ostreistagni 398 and M. spartinae 468.</title>
        <authorList>
            <person name="Fields J.L."/>
            <person name="Mavrodi O.V."/>
            <person name="Biber P.D."/>
            <person name="Indest K.J."/>
            <person name="Mavrodi D.V."/>
        </authorList>
    </citation>
    <scope>NUCLEOTIDE SEQUENCE [LARGE SCALE GENOMIC DNA]</scope>
    <source>
        <strain evidence="2 3">USM7</strain>
    </source>
</reference>
<dbReference type="Gene3D" id="3.40.50.2000">
    <property type="entry name" value="Glycogen Phosphorylase B"/>
    <property type="match status" value="1"/>
</dbReference>
<dbReference type="RefSeq" id="WP_199463113.1">
    <property type="nucleotide sequence ID" value="NZ_JAEMUH010000011.1"/>
</dbReference>
<name>A0ABS0ZCW3_9GAMM</name>
<comment type="caution">
    <text evidence="2">The sequence shown here is derived from an EMBL/GenBank/DDBJ whole genome shotgun (WGS) entry which is preliminary data.</text>
</comment>
<dbReference type="PANTHER" id="PTHR12526">
    <property type="entry name" value="GLYCOSYLTRANSFERASE"/>
    <property type="match status" value="1"/>
</dbReference>
<evidence type="ECO:0000313" key="3">
    <source>
        <dbReference type="Proteomes" id="UP000598488"/>
    </source>
</evidence>
<dbReference type="Proteomes" id="UP000598488">
    <property type="component" value="Unassembled WGS sequence"/>
</dbReference>
<proteinExistence type="predicted"/>
<evidence type="ECO:0000259" key="1">
    <source>
        <dbReference type="Pfam" id="PF00534"/>
    </source>
</evidence>
<protein>
    <submittedName>
        <fullName evidence="2">Glycosyltransferase family 4 protein</fullName>
    </submittedName>
</protein>
<keyword evidence="3" id="KW-1185">Reference proteome</keyword>
<dbReference type="EMBL" id="JAEMUH010000011">
    <property type="protein sequence ID" value="MBJ7551506.1"/>
    <property type="molecule type" value="Genomic_DNA"/>
</dbReference>
<sequence>MIPTIYFHQEAYSTSGPKLMGRNAAGESFLRAVFQYASAEEIWAYVDQSHQAKSFFAEGQRLAPHKQYRALTTDRFGLLERAGMLYLPGPNLSASAWQRNVLGANLWSLVGITHTVCTKGAMDEITELISSPVQPWDALICTSHSVKKNVLNILQSQMQFFSERFGAKQFPLPQLPVIPLGIHCQDFNFSDQVVVNSRSILGLDKNDVAVLFVGRLSFHSKAHPLAMYQALELAQQTTAKNIVLLELGSYASEHIKKAFEEAFMAAAPSVRRIVLDGVKKENFTLAWSSADLFCSLADNIQESFGITPIEAMAAGLPAIVSDWDGYKESVIDGETGYCIPSIQPCPGLGKDLAIKHALGVDSYDRYIGYTSSLVAIDIDQTAAAIRLLADHPEQRKKMGEAGRKRALDVYDWSVIIPQYEALWGELECIRKNCTAQNQTIWPARLDPFEAFSHYPSQVLDGATMLILRDPKALRFRDLSMVNFAESVTLSTKEADAIAYCLQSEPKSAQEVVAHFAKNEQPRILRGIANLLKLGVLAVA</sequence>
<dbReference type="CDD" id="cd03801">
    <property type="entry name" value="GT4_PimA-like"/>
    <property type="match status" value="1"/>
</dbReference>
<dbReference type="Pfam" id="PF00534">
    <property type="entry name" value="Glycos_transf_1"/>
    <property type="match status" value="1"/>
</dbReference>
<accession>A0ABS0ZCW3</accession>
<evidence type="ECO:0000313" key="2">
    <source>
        <dbReference type="EMBL" id="MBJ7551506.1"/>
    </source>
</evidence>
<organism evidence="2 3">
    <name type="scientific">Marinomonas ostreistagni</name>
    <dbReference type="NCBI Taxonomy" id="359209"/>
    <lineage>
        <taxon>Bacteria</taxon>
        <taxon>Pseudomonadati</taxon>
        <taxon>Pseudomonadota</taxon>
        <taxon>Gammaproteobacteria</taxon>
        <taxon>Oceanospirillales</taxon>
        <taxon>Oceanospirillaceae</taxon>
        <taxon>Marinomonas</taxon>
    </lineage>
</organism>
<dbReference type="InterPro" id="IPR001296">
    <property type="entry name" value="Glyco_trans_1"/>
</dbReference>
<dbReference type="SUPFAM" id="SSF53756">
    <property type="entry name" value="UDP-Glycosyltransferase/glycogen phosphorylase"/>
    <property type="match status" value="1"/>
</dbReference>